<name>A0A3M9MG28_9BACT</name>
<protein>
    <recommendedName>
        <fullName evidence="3">Lipocalin-like domain-containing protein</fullName>
    </recommendedName>
</protein>
<sequence length="169" mass="18553">MKLGWVILSGNDMKTTWLLVLFVGACLLGSCDSDEDATPEATLQAQWQMYSNKVLVLGGNEACAYKTTLKDMDFTPTASTCQDDDVYDFRDPAELVIRHGTQRCSSTEPASTSIAYERQGDKLFIGGREHTVVHLTRDTLILDVCVPLAATGWPATSYGKVGLKLTRIK</sequence>
<dbReference type="EMBL" id="RJJD01000015">
    <property type="protein sequence ID" value="RNI23588.1"/>
    <property type="molecule type" value="Genomic_DNA"/>
</dbReference>
<accession>A0A3M9MG28</accession>
<dbReference type="Proteomes" id="UP000272117">
    <property type="component" value="Unassembled WGS sequence"/>
</dbReference>
<gene>
    <name evidence="1" type="ORF">EFB08_18840</name>
</gene>
<evidence type="ECO:0008006" key="3">
    <source>
        <dbReference type="Google" id="ProtNLM"/>
    </source>
</evidence>
<comment type="caution">
    <text evidence="1">The sequence shown here is derived from an EMBL/GenBank/DDBJ whole genome shotgun (WGS) entry which is preliminary data.</text>
</comment>
<keyword evidence="2" id="KW-1185">Reference proteome</keyword>
<dbReference type="PROSITE" id="PS51257">
    <property type="entry name" value="PROKAR_LIPOPROTEIN"/>
    <property type="match status" value="1"/>
</dbReference>
<evidence type="ECO:0000313" key="2">
    <source>
        <dbReference type="Proteomes" id="UP000272117"/>
    </source>
</evidence>
<dbReference type="AlphaFoldDB" id="A0A3M9MG28"/>
<evidence type="ECO:0000313" key="1">
    <source>
        <dbReference type="EMBL" id="RNI23588.1"/>
    </source>
</evidence>
<reference evidence="1 2" key="1">
    <citation type="submission" date="2018-11" db="EMBL/GenBank/DDBJ databases">
        <title>Rufibacter latericius sp. nov., isolated from water in Baiyang Lake.</title>
        <authorList>
            <person name="Yang Y."/>
        </authorList>
    </citation>
    <scope>NUCLEOTIDE SEQUENCE [LARGE SCALE GENOMIC DNA]</scope>
    <source>
        <strain evidence="1 2">R-22-1c-1</strain>
    </source>
</reference>
<organism evidence="1 2">
    <name type="scientific">Rufibacter latericius</name>
    <dbReference type="NCBI Taxonomy" id="2487040"/>
    <lineage>
        <taxon>Bacteria</taxon>
        <taxon>Pseudomonadati</taxon>
        <taxon>Bacteroidota</taxon>
        <taxon>Cytophagia</taxon>
        <taxon>Cytophagales</taxon>
        <taxon>Hymenobacteraceae</taxon>
        <taxon>Rufibacter</taxon>
    </lineage>
</organism>
<proteinExistence type="predicted"/>